<organism evidence="1 2">
    <name type="scientific">Trichinella pseudospiralis</name>
    <name type="common">Parasitic roundworm</name>
    <dbReference type="NCBI Taxonomy" id="6337"/>
    <lineage>
        <taxon>Eukaryota</taxon>
        <taxon>Metazoa</taxon>
        <taxon>Ecdysozoa</taxon>
        <taxon>Nematoda</taxon>
        <taxon>Enoplea</taxon>
        <taxon>Dorylaimia</taxon>
        <taxon>Trichinellida</taxon>
        <taxon>Trichinellidae</taxon>
        <taxon>Trichinella</taxon>
    </lineage>
</organism>
<protein>
    <submittedName>
        <fullName evidence="1">Uncharacterized protein</fullName>
    </submittedName>
</protein>
<proteinExistence type="predicted"/>
<reference evidence="1 2" key="1">
    <citation type="submission" date="2015-01" db="EMBL/GenBank/DDBJ databases">
        <title>Evolution of Trichinella species and genotypes.</title>
        <authorList>
            <person name="Korhonen P.K."/>
            <person name="Edoardo P."/>
            <person name="Giuseppe L.R."/>
            <person name="Gasser R.B."/>
        </authorList>
    </citation>
    <scope>NUCLEOTIDE SEQUENCE [LARGE SCALE GENOMIC DNA]</scope>
    <source>
        <strain evidence="1">ISS141</strain>
    </source>
</reference>
<name>A0A0V0YLT5_TRIPS</name>
<comment type="caution">
    <text evidence="1">The sequence shown here is derived from an EMBL/GenBank/DDBJ whole genome shotgun (WGS) entry which is preliminary data.</text>
</comment>
<dbReference type="EMBL" id="JYDU01000004">
    <property type="protein sequence ID" value="KRY01300.1"/>
    <property type="molecule type" value="Genomic_DNA"/>
</dbReference>
<evidence type="ECO:0000313" key="2">
    <source>
        <dbReference type="Proteomes" id="UP000054815"/>
    </source>
</evidence>
<evidence type="ECO:0000313" key="1">
    <source>
        <dbReference type="EMBL" id="KRY01300.1"/>
    </source>
</evidence>
<gene>
    <name evidence="1" type="ORF">T4E_898</name>
</gene>
<dbReference type="AlphaFoldDB" id="A0A0V0YLT5"/>
<dbReference type="Proteomes" id="UP000054815">
    <property type="component" value="Unassembled WGS sequence"/>
</dbReference>
<sequence length="86" mass="9622">MLEFFRKRGVCCLSVTEGWNTRKGRVGDGGGSFPSCIQFTALFVDITVLTSRLNLPSSENQAIEFWRQKGKKISTCCSKCKNIVLQ</sequence>
<accession>A0A0V0YLT5</accession>